<gene>
    <name evidence="1" type="ORF">AO370_1358</name>
</gene>
<dbReference type="AlphaFoldDB" id="A0AB36DN25"/>
<dbReference type="Proteomes" id="UP000078295">
    <property type="component" value="Unassembled WGS sequence"/>
</dbReference>
<evidence type="ECO:0000313" key="1">
    <source>
        <dbReference type="EMBL" id="OAV25281.1"/>
    </source>
</evidence>
<comment type="caution">
    <text evidence="1">The sequence shown here is derived from an EMBL/GenBank/DDBJ whole genome shotgun (WGS) entry which is preliminary data.</text>
</comment>
<name>A0AB36DN25_MORCA</name>
<evidence type="ECO:0000313" key="2">
    <source>
        <dbReference type="Proteomes" id="UP000078295"/>
    </source>
</evidence>
<dbReference type="EMBL" id="LXHQ01000031">
    <property type="protein sequence ID" value="OAV25281.1"/>
    <property type="molecule type" value="Genomic_DNA"/>
</dbReference>
<organism evidence="1 2">
    <name type="scientific">Moraxella catarrhalis</name>
    <name type="common">Branhamella catarrhalis</name>
    <dbReference type="NCBI Taxonomy" id="480"/>
    <lineage>
        <taxon>Bacteria</taxon>
        <taxon>Pseudomonadati</taxon>
        <taxon>Pseudomonadota</taxon>
        <taxon>Gammaproteobacteria</taxon>
        <taxon>Moraxellales</taxon>
        <taxon>Moraxellaceae</taxon>
        <taxon>Moraxella</taxon>
    </lineage>
</organism>
<sequence length="40" mass="4854">MNPKIIWRYDGLVIYGRMILLSFRLKYLNMADFNAFVNKK</sequence>
<protein>
    <submittedName>
        <fullName evidence="1">Uncharacterized protein</fullName>
    </submittedName>
</protein>
<proteinExistence type="predicted"/>
<reference evidence="1 2" key="1">
    <citation type="journal article" date="2016" name="Genome Biol. Evol.">
        <title>Comparative Genomic Analyses of the Moraxella catarrhalis Serosensitive and Seroresistant Lineages Demonstrate Their Independent Evolution.</title>
        <authorList>
            <person name="Earl J.P."/>
            <person name="de Vries S.P."/>
            <person name="Ahmed A."/>
            <person name="Powell E."/>
            <person name="Schultz M.P."/>
            <person name="Hermans P.W."/>
            <person name="Hill D.J."/>
            <person name="Zhou Z."/>
            <person name="Constantinidou C.I."/>
            <person name="Hu F.Z."/>
            <person name="Bootsma H.J."/>
            <person name="Ehrlich G.D."/>
        </authorList>
    </citation>
    <scope>NUCLEOTIDE SEQUENCE [LARGE SCALE GENOMIC DNA]</scope>
    <source>
        <strain evidence="1 2">F23</strain>
    </source>
</reference>
<accession>A0AB36DN25</accession>